<protein>
    <submittedName>
        <fullName evidence="1">Uncharacterized protein</fullName>
    </submittedName>
</protein>
<accession>U7UYT1</accession>
<dbReference type="HOGENOM" id="CLU_3029635_0_0_11"/>
<comment type="caution">
    <text evidence="1">The sequence shown here is derived from an EMBL/GenBank/DDBJ whole genome shotgun (WGS) entry which is preliminary data.</text>
</comment>
<gene>
    <name evidence="1" type="ORF">HMPREF0742_02434</name>
</gene>
<dbReference type="EMBL" id="AXZG01000068">
    <property type="protein sequence ID" value="ERT64059.1"/>
    <property type="molecule type" value="Genomic_DNA"/>
</dbReference>
<name>U7UYT1_9MICC</name>
<sequence length="55" mass="6193">MLERRAWFHYPENMRRAAGFRSWWAVATTAAWREDPCDGEYGAPPGALPVPPGCS</sequence>
<dbReference type="Proteomes" id="UP000017174">
    <property type="component" value="Unassembled WGS sequence"/>
</dbReference>
<reference evidence="1 2" key="1">
    <citation type="submission" date="2013-08" db="EMBL/GenBank/DDBJ databases">
        <authorList>
            <person name="Weinstock G."/>
            <person name="Sodergren E."/>
            <person name="Wylie T."/>
            <person name="Fulton L."/>
            <person name="Fulton R."/>
            <person name="Fronick C."/>
            <person name="O'Laughlin M."/>
            <person name="Godfrey J."/>
            <person name="Miner T."/>
            <person name="Herter B."/>
            <person name="Appelbaum E."/>
            <person name="Cordes M."/>
            <person name="Lek S."/>
            <person name="Wollam A."/>
            <person name="Pepin K.H."/>
            <person name="Palsikar V.B."/>
            <person name="Mitreva M."/>
            <person name="Wilson R.K."/>
        </authorList>
    </citation>
    <scope>NUCLEOTIDE SEQUENCE [LARGE SCALE GENOMIC DNA]</scope>
    <source>
        <strain evidence="1 2">F0184</strain>
    </source>
</reference>
<proteinExistence type="predicted"/>
<organism evidence="1 2">
    <name type="scientific">Rothia aeria F0184</name>
    <dbReference type="NCBI Taxonomy" id="888019"/>
    <lineage>
        <taxon>Bacteria</taxon>
        <taxon>Bacillati</taxon>
        <taxon>Actinomycetota</taxon>
        <taxon>Actinomycetes</taxon>
        <taxon>Micrococcales</taxon>
        <taxon>Micrococcaceae</taxon>
        <taxon>Rothia</taxon>
    </lineage>
</organism>
<evidence type="ECO:0000313" key="2">
    <source>
        <dbReference type="Proteomes" id="UP000017174"/>
    </source>
</evidence>
<dbReference type="AlphaFoldDB" id="U7UYT1"/>
<evidence type="ECO:0000313" key="1">
    <source>
        <dbReference type="EMBL" id="ERT64059.1"/>
    </source>
</evidence>